<evidence type="ECO:0000313" key="3">
    <source>
        <dbReference type="Proteomes" id="UP000199517"/>
    </source>
</evidence>
<dbReference type="AlphaFoldDB" id="A0A1I1RQL2"/>
<evidence type="ECO:0000313" key="2">
    <source>
        <dbReference type="EMBL" id="SFD34558.1"/>
    </source>
</evidence>
<accession>A0A1I1RQL2</accession>
<organism evidence="2 3">
    <name type="scientific">Paracidovorax konjaci</name>
    <dbReference type="NCBI Taxonomy" id="32040"/>
    <lineage>
        <taxon>Bacteria</taxon>
        <taxon>Pseudomonadati</taxon>
        <taxon>Pseudomonadota</taxon>
        <taxon>Betaproteobacteria</taxon>
        <taxon>Burkholderiales</taxon>
        <taxon>Comamonadaceae</taxon>
        <taxon>Paracidovorax</taxon>
    </lineage>
</organism>
<name>A0A1I1RQL2_9BURK</name>
<keyword evidence="3" id="KW-1185">Reference proteome</keyword>
<proteinExistence type="predicted"/>
<dbReference type="Proteomes" id="UP000199517">
    <property type="component" value="Unassembled WGS sequence"/>
</dbReference>
<reference evidence="3" key="1">
    <citation type="submission" date="2016-10" db="EMBL/GenBank/DDBJ databases">
        <authorList>
            <person name="Varghese N."/>
            <person name="Submissions S."/>
        </authorList>
    </citation>
    <scope>NUCLEOTIDE SEQUENCE [LARGE SCALE GENOMIC DNA]</scope>
    <source>
        <strain evidence="3">DSM 7481</strain>
    </source>
</reference>
<gene>
    <name evidence="2" type="ORF">SAMN04489710_101191</name>
</gene>
<evidence type="ECO:0000256" key="1">
    <source>
        <dbReference type="SAM" id="MobiDB-lite"/>
    </source>
</evidence>
<feature type="region of interest" description="Disordered" evidence="1">
    <location>
        <begin position="1"/>
        <end position="28"/>
    </location>
</feature>
<sequence length="63" mass="6758">MPEEVLAEKASSSASTPKPGATCLRRSSRLPYPLPESAAFLRFSVSKMSSTSLGIEPPVPMFM</sequence>
<dbReference type="EMBL" id="FOMQ01000001">
    <property type="protein sequence ID" value="SFD34558.1"/>
    <property type="molecule type" value="Genomic_DNA"/>
</dbReference>
<protein>
    <submittedName>
        <fullName evidence="2">Uncharacterized protein</fullName>
    </submittedName>
</protein>